<evidence type="ECO:0000256" key="4">
    <source>
        <dbReference type="ARBA" id="ARBA00023002"/>
    </source>
</evidence>
<dbReference type="AlphaFoldDB" id="R8BGT2"/>
<dbReference type="InterPro" id="IPR045087">
    <property type="entry name" value="Cu-oxidase_fam"/>
</dbReference>
<evidence type="ECO:0000313" key="11">
    <source>
        <dbReference type="Proteomes" id="UP000014074"/>
    </source>
</evidence>
<dbReference type="Pfam" id="PF00394">
    <property type="entry name" value="Cu-oxidase"/>
    <property type="match status" value="1"/>
</dbReference>
<comment type="similarity">
    <text evidence="1">Belongs to the multicopper oxidase family.</text>
</comment>
<feature type="domain" description="Plastocyanin-like" evidence="9">
    <location>
        <begin position="502"/>
        <end position="560"/>
    </location>
</feature>
<dbReference type="SUPFAM" id="SSF49503">
    <property type="entry name" value="Cupredoxins"/>
    <property type="match status" value="3"/>
</dbReference>
<keyword evidence="5" id="KW-0186">Copper</keyword>
<dbReference type="Gene3D" id="2.60.40.420">
    <property type="entry name" value="Cupredoxins - blue copper proteins"/>
    <property type="match status" value="3"/>
</dbReference>
<dbReference type="InterPro" id="IPR001117">
    <property type="entry name" value="Cu-oxidase_2nd"/>
</dbReference>
<dbReference type="EMBL" id="KB933215">
    <property type="protein sequence ID" value="EON98518.1"/>
    <property type="molecule type" value="Genomic_DNA"/>
</dbReference>
<dbReference type="InterPro" id="IPR011706">
    <property type="entry name" value="Cu-oxidase_C"/>
</dbReference>
<dbReference type="InterPro" id="IPR002355">
    <property type="entry name" value="Cu_oxidase_Cu_BS"/>
</dbReference>
<dbReference type="GO" id="GO:0004322">
    <property type="term" value="F:ferroxidase activity"/>
    <property type="evidence" value="ECO:0007669"/>
    <property type="project" value="TreeGrafter"/>
</dbReference>
<dbReference type="GO" id="GO:0033215">
    <property type="term" value="P:reductive iron assimilation"/>
    <property type="evidence" value="ECO:0007669"/>
    <property type="project" value="TreeGrafter"/>
</dbReference>
<dbReference type="Pfam" id="PF07731">
    <property type="entry name" value="Cu-oxidase_2"/>
    <property type="match status" value="1"/>
</dbReference>
<sequence length="970" mass="103918">MLQDADVSQSGYLPNHNIDPSKLSSYTLSYSKTFNTAEVFYAKPLVWTPSGSSSEYVILVSNQNVVRVLDGATGTTLYTRSLDPPFLSADSSCGDIPNTIGITGSPIIDSATDIMYFYSKGYKNGASSGGTINGQYKLYAVKLPALTDVAGFPKSLEGIAATNDNTRYFIGGTVLQRPGLAFVGNSIVAGFGGQCDNFNYTGLLVTASKTTGTVTNMQAMVARPGAPSPQPTDIQDQTGGKAGIWQSGMGLAVDSAKSRVYFVTGNGRGPGDLKGSAGVATPGSTKISTLEQTVARFSVDGSGLLTQEDWFCPVEYDNLNGSDGDFGSSGVALLDPATFSGGGVNRLAVATGKNGKVYIMDADSLGGFRMGSGSTDGVIQTLDYTGASFFGGIGSYPGGGGYIYFIPTNGYLYAYKFSIQNGKPNFALAGKSALTFAGKCVPTVTDLNGQAGTGVVWVSDVNQGLHTAAAPDCFQRFIHGPGHYQFQIEHELDKIVDAKLIKNTTFEDGPAMVTQCPIPPGEFFVYQFKVLQAGTYWYHAHVGGQYIDGFRGPLIIKDTQAPYKVDQEVTLTLSDLYHDEAPYLINYFLSSDNTDTTGGAEPVPNSALMNEAQNVKFSITPGKKYLFRIINMGAIGAHYLQFDQHTMTIVEVDGVFVQPYDVQQLFVGVAQRYSVVIQAKADASKNYAIVASMDSDMFASYLMPPGMNTNVTGWLVYDSAKALPAPPSLQIQPFDDSVLIPADQVPLMDPPSQTIYLTASFGANEAGSTRGLFNGVTYVPQKVPTLYTALTAPANVLNDPTIYGTNSIPFVLPYNSIIQLSINNHDDRAHPFHLHGHNFQVVTRGSGGSNFPGLFDARPLPMRRDTLVIYAESSAVIRFRADTPGINLFHCHTEWHVESGLTVTFIEAPTELQAMKPYIPVSHRDVCDKHGILRKGNAAGNSKNWQDLTGANTEPPASEWGALVNPPTSR</sequence>
<dbReference type="Proteomes" id="UP000014074">
    <property type="component" value="Unassembled WGS sequence"/>
</dbReference>
<dbReference type="InterPro" id="IPR008972">
    <property type="entry name" value="Cupredoxin"/>
</dbReference>
<dbReference type="FunFam" id="2.60.40.420:FF:000071">
    <property type="entry name" value="Conidial pigment biosynthesis oxidase Abr1/brown 1"/>
    <property type="match status" value="1"/>
</dbReference>
<reference evidence="11" key="1">
    <citation type="journal article" date="2013" name="Genome Announc.">
        <title>Draft genome sequence of the ascomycete Phaeoacremonium aleophilum strain UCR-PA7, a causal agent of the esca disease complex in grapevines.</title>
        <authorList>
            <person name="Blanco-Ulate B."/>
            <person name="Rolshausen P."/>
            <person name="Cantu D."/>
        </authorList>
    </citation>
    <scope>NUCLEOTIDE SEQUENCE [LARGE SCALE GENOMIC DNA]</scope>
    <source>
        <strain evidence="11">UCR-PA7</strain>
    </source>
</reference>
<feature type="region of interest" description="Disordered" evidence="6">
    <location>
        <begin position="938"/>
        <end position="970"/>
    </location>
</feature>
<dbReference type="GO" id="GO:0033573">
    <property type="term" value="C:high-affinity iron permease complex"/>
    <property type="evidence" value="ECO:0007669"/>
    <property type="project" value="TreeGrafter"/>
</dbReference>
<evidence type="ECO:0000256" key="3">
    <source>
        <dbReference type="ARBA" id="ARBA00022729"/>
    </source>
</evidence>
<dbReference type="KEGG" id="tmn:UCRPA7_5985"/>
<dbReference type="HOGENOM" id="CLU_305693_0_0_1"/>
<keyword evidence="3" id="KW-0732">Signal</keyword>
<feature type="compositionally biased region" description="Polar residues" evidence="6">
    <location>
        <begin position="939"/>
        <end position="952"/>
    </location>
</feature>
<evidence type="ECO:0000256" key="5">
    <source>
        <dbReference type="ARBA" id="ARBA00023008"/>
    </source>
</evidence>
<dbReference type="CDD" id="cd13877">
    <property type="entry name" value="CuRO_2_Fet3p_like"/>
    <property type="match status" value="1"/>
</dbReference>
<feature type="domain" description="Plastocyanin-like" evidence="8">
    <location>
        <begin position="778"/>
        <end position="910"/>
    </location>
</feature>
<evidence type="ECO:0000256" key="1">
    <source>
        <dbReference type="ARBA" id="ARBA00010609"/>
    </source>
</evidence>
<keyword evidence="2" id="KW-0479">Metal-binding</keyword>
<evidence type="ECO:0000259" key="7">
    <source>
        <dbReference type="Pfam" id="PF00394"/>
    </source>
</evidence>
<dbReference type="PROSITE" id="PS00080">
    <property type="entry name" value="MULTICOPPER_OXIDASE2"/>
    <property type="match status" value="1"/>
</dbReference>
<dbReference type="RefSeq" id="XP_007916719.1">
    <property type="nucleotide sequence ID" value="XM_007918528.1"/>
</dbReference>
<keyword evidence="4" id="KW-0560">Oxidoreductase</keyword>
<evidence type="ECO:0000259" key="9">
    <source>
        <dbReference type="Pfam" id="PF07732"/>
    </source>
</evidence>
<accession>R8BGT2</accession>
<dbReference type="PANTHER" id="PTHR11709">
    <property type="entry name" value="MULTI-COPPER OXIDASE"/>
    <property type="match status" value="1"/>
</dbReference>
<dbReference type="Pfam" id="PF07732">
    <property type="entry name" value="Cu-oxidase_3"/>
    <property type="match status" value="1"/>
</dbReference>
<dbReference type="OrthoDB" id="2121828at2759"/>
<feature type="domain" description="Plastocyanin-like" evidence="7">
    <location>
        <begin position="568"/>
        <end position="719"/>
    </location>
</feature>
<name>R8BGT2_PHAM7</name>
<evidence type="ECO:0000259" key="8">
    <source>
        <dbReference type="Pfam" id="PF07731"/>
    </source>
</evidence>
<dbReference type="InterPro" id="IPR011707">
    <property type="entry name" value="Cu-oxidase-like_N"/>
</dbReference>
<evidence type="ECO:0000256" key="6">
    <source>
        <dbReference type="SAM" id="MobiDB-lite"/>
    </source>
</evidence>
<gene>
    <name evidence="10" type="ORF">UCRPA7_5985</name>
</gene>
<evidence type="ECO:0000256" key="2">
    <source>
        <dbReference type="ARBA" id="ARBA00022723"/>
    </source>
</evidence>
<dbReference type="InterPro" id="IPR044130">
    <property type="entry name" value="CuRO_2_Fet3-like"/>
</dbReference>
<evidence type="ECO:0000313" key="10">
    <source>
        <dbReference type="EMBL" id="EON98518.1"/>
    </source>
</evidence>
<dbReference type="GO" id="GO:0010106">
    <property type="term" value="P:cellular response to iron ion starvation"/>
    <property type="evidence" value="ECO:0007669"/>
    <property type="project" value="TreeGrafter"/>
</dbReference>
<dbReference type="eggNOG" id="KOG1263">
    <property type="taxonomic scope" value="Eukaryota"/>
</dbReference>
<dbReference type="GO" id="GO:0005507">
    <property type="term" value="F:copper ion binding"/>
    <property type="evidence" value="ECO:0007669"/>
    <property type="project" value="InterPro"/>
</dbReference>
<dbReference type="PANTHER" id="PTHR11709:SF361">
    <property type="entry name" value="IRON TRANSPORT MULTICOPPER OXIDASE FET3"/>
    <property type="match status" value="1"/>
</dbReference>
<keyword evidence="11" id="KW-1185">Reference proteome</keyword>
<organism evidence="10 11">
    <name type="scientific">Phaeoacremonium minimum (strain UCR-PA7)</name>
    <name type="common">Esca disease fungus</name>
    <name type="synonym">Togninia minima</name>
    <dbReference type="NCBI Taxonomy" id="1286976"/>
    <lineage>
        <taxon>Eukaryota</taxon>
        <taxon>Fungi</taxon>
        <taxon>Dikarya</taxon>
        <taxon>Ascomycota</taxon>
        <taxon>Pezizomycotina</taxon>
        <taxon>Sordariomycetes</taxon>
        <taxon>Sordariomycetidae</taxon>
        <taxon>Togniniales</taxon>
        <taxon>Togniniaceae</taxon>
        <taxon>Phaeoacremonium</taxon>
    </lineage>
</organism>
<protein>
    <submittedName>
        <fullName evidence="10">Putative multicopper oxidase protein</fullName>
    </submittedName>
</protein>
<proteinExistence type="inferred from homology"/>
<dbReference type="GeneID" id="19326595"/>